<dbReference type="Gene3D" id="2.60.40.420">
    <property type="entry name" value="Cupredoxins - blue copper proteins"/>
    <property type="match status" value="1"/>
</dbReference>
<dbReference type="SUPFAM" id="SSF49503">
    <property type="entry name" value="Cupredoxins"/>
    <property type="match status" value="1"/>
</dbReference>
<dbReference type="GO" id="GO:0004129">
    <property type="term" value="F:cytochrome-c oxidase activity"/>
    <property type="evidence" value="ECO:0007669"/>
    <property type="project" value="InterPro"/>
</dbReference>
<evidence type="ECO:0000259" key="4">
    <source>
        <dbReference type="PROSITE" id="PS50857"/>
    </source>
</evidence>
<dbReference type="EMBL" id="LAZR01000190">
    <property type="protein sequence ID" value="KKN83108.1"/>
    <property type="molecule type" value="Genomic_DNA"/>
</dbReference>
<dbReference type="InterPro" id="IPR008972">
    <property type="entry name" value="Cupredoxin"/>
</dbReference>
<keyword evidence="2" id="KW-0186">Copper</keyword>
<evidence type="ECO:0000313" key="5">
    <source>
        <dbReference type="EMBL" id="KKN83108.1"/>
    </source>
</evidence>
<gene>
    <name evidence="5" type="ORF">LCGC14_0302210</name>
</gene>
<sequence>MIPRILILEILAGGLVVAALAGVPVGIWWYDDYSFRAKFGDDVRIITLTASAGQGRVTEEHVGGHNYWSGKFDRVQEIIVDKGEKVALVITSADVTHSFVFPPGFPVKDPIEMEGGHTAVAQFVADRPGSYLVECKAFCGCAHHGMFFKIVVRDPQRPGGSASGSDASGPRKTE</sequence>
<dbReference type="GO" id="GO:0016020">
    <property type="term" value="C:membrane"/>
    <property type="evidence" value="ECO:0007669"/>
    <property type="project" value="InterPro"/>
</dbReference>
<proteinExistence type="predicted"/>
<keyword evidence="3" id="KW-0472">Membrane</keyword>
<evidence type="ECO:0000256" key="1">
    <source>
        <dbReference type="ARBA" id="ARBA00022723"/>
    </source>
</evidence>
<dbReference type="AlphaFoldDB" id="A0A0F9WVX5"/>
<dbReference type="InterPro" id="IPR002429">
    <property type="entry name" value="CcO_II-like_C"/>
</dbReference>
<dbReference type="PROSITE" id="PS50857">
    <property type="entry name" value="COX2_CUA"/>
    <property type="match status" value="1"/>
</dbReference>
<keyword evidence="1" id="KW-0479">Metal-binding</keyword>
<dbReference type="InterPro" id="IPR001505">
    <property type="entry name" value="Copper_CuA"/>
</dbReference>
<dbReference type="GO" id="GO:0005507">
    <property type="term" value="F:copper ion binding"/>
    <property type="evidence" value="ECO:0007669"/>
    <property type="project" value="InterPro"/>
</dbReference>
<feature type="transmembrane region" description="Helical" evidence="3">
    <location>
        <begin position="6"/>
        <end position="30"/>
    </location>
</feature>
<protein>
    <recommendedName>
        <fullName evidence="4">Cytochrome oxidase subunit II copper A binding domain-containing protein</fullName>
    </recommendedName>
</protein>
<evidence type="ECO:0000256" key="3">
    <source>
        <dbReference type="SAM" id="Phobius"/>
    </source>
</evidence>
<feature type="domain" description="Cytochrome oxidase subunit II copper A binding" evidence="4">
    <location>
        <begin position="54"/>
        <end position="164"/>
    </location>
</feature>
<name>A0A0F9WVX5_9ZZZZ</name>
<reference evidence="5" key="1">
    <citation type="journal article" date="2015" name="Nature">
        <title>Complex archaea that bridge the gap between prokaryotes and eukaryotes.</title>
        <authorList>
            <person name="Spang A."/>
            <person name="Saw J.H."/>
            <person name="Jorgensen S.L."/>
            <person name="Zaremba-Niedzwiedzka K."/>
            <person name="Martijn J."/>
            <person name="Lind A.E."/>
            <person name="van Eijk R."/>
            <person name="Schleper C."/>
            <person name="Guy L."/>
            <person name="Ettema T.J."/>
        </authorList>
    </citation>
    <scope>NUCLEOTIDE SEQUENCE</scope>
</reference>
<keyword evidence="3" id="KW-1133">Transmembrane helix</keyword>
<organism evidence="5">
    <name type="scientific">marine sediment metagenome</name>
    <dbReference type="NCBI Taxonomy" id="412755"/>
    <lineage>
        <taxon>unclassified sequences</taxon>
        <taxon>metagenomes</taxon>
        <taxon>ecological metagenomes</taxon>
    </lineage>
</organism>
<dbReference type="PROSITE" id="PS00078">
    <property type="entry name" value="COX2"/>
    <property type="match status" value="1"/>
</dbReference>
<comment type="caution">
    <text evidence="5">The sequence shown here is derived from an EMBL/GenBank/DDBJ whole genome shotgun (WGS) entry which is preliminary data.</text>
</comment>
<keyword evidence="3" id="KW-0812">Transmembrane</keyword>
<dbReference type="Pfam" id="PF00116">
    <property type="entry name" value="COX2"/>
    <property type="match status" value="1"/>
</dbReference>
<accession>A0A0F9WVX5</accession>
<evidence type="ECO:0000256" key="2">
    <source>
        <dbReference type="ARBA" id="ARBA00023008"/>
    </source>
</evidence>